<dbReference type="Proteomes" id="UP000024547">
    <property type="component" value="Unassembled WGS sequence"/>
</dbReference>
<gene>
    <name evidence="1" type="ORF">HY36_12460</name>
</gene>
<dbReference type="GO" id="GO:0006635">
    <property type="term" value="P:fatty acid beta-oxidation"/>
    <property type="evidence" value="ECO:0007669"/>
    <property type="project" value="TreeGrafter"/>
</dbReference>
<dbReference type="PANTHER" id="PTHR11941:SF54">
    <property type="entry name" value="ENOYL-COA HYDRATASE, MITOCHONDRIAL"/>
    <property type="match status" value="1"/>
</dbReference>
<dbReference type="AlphaFoldDB" id="A0A059EAC6"/>
<organism evidence="1 2">
    <name type="scientific">Hyphomonas atlantica</name>
    <dbReference type="NCBI Taxonomy" id="1280948"/>
    <lineage>
        <taxon>Bacteria</taxon>
        <taxon>Pseudomonadati</taxon>
        <taxon>Pseudomonadota</taxon>
        <taxon>Alphaproteobacteria</taxon>
        <taxon>Hyphomonadales</taxon>
        <taxon>Hyphomonadaceae</taxon>
        <taxon>Hyphomonas</taxon>
    </lineage>
</organism>
<dbReference type="InterPro" id="IPR029045">
    <property type="entry name" value="ClpP/crotonase-like_dom_sf"/>
</dbReference>
<dbReference type="Gene3D" id="3.90.226.10">
    <property type="entry name" value="2-enoyl-CoA Hydratase, Chain A, domain 1"/>
    <property type="match status" value="1"/>
</dbReference>
<protein>
    <recommendedName>
        <fullName evidence="3">Enoyl-CoA hydratase/isomerase family protein</fullName>
    </recommendedName>
</protein>
<dbReference type="PATRIC" id="fig|1280948.3.peg.729"/>
<dbReference type="eggNOG" id="COG1024">
    <property type="taxonomic scope" value="Bacteria"/>
</dbReference>
<keyword evidence="2" id="KW-1185">Reference proteome</keyword>
<proteinExistence type="predicted"/>
<dbReference type="SUPFAM" id="SSF52096">
    <property type="entry name" value="ClpP/crotonase"/>
    <property type="match status" value="1"/>
</dbReference>
<reference evidence="1 2" key="1">
    <citation type="journal article" date="2014" name="Antonie Van Leeuwenhoek">
        <title>Hyphomonas beringensis sp. nov. and Hyphomonas chukchiensis sp. nov., isolated from surface seawater of the Bering Sea and Chukchi Sea.</title>
        <authorList>
            <person name="Li C."/>
            <person name="Lai Q."/>
            <person name="Li G."/>
            <person name="Dong C."/>
            <person name="Wang J."/>
            <person name="Liao Y."/>
            <person name="Shao Z."/>
        </authorList>
    </citation>
    <scope>NUCLEOTIDE SEQUENCE [LARGE SCALE GENOMIC DNA]</scope>
    <source>
        <strain evidence="1 2">22II1-22F38</strain>
    </source>
</reference>
<dbReference type="InterPro" id="IPR001753">
    <property type="entry name" value="Enoyl-CoA_hydra/iso"/>
</dbReference>
<dbReference type="EMBL" id="AWFH01000002">
    <property type="protein sequence ID" value="KCZ64651.1"/>
    <property type="molecule type" value="Genomic_DNA"/>
</dbReference>
<dbReference type="STRING" id="1280948.HY36_12460"/>
<accession>A0A059EAC6</accession>
<name>A0A059EAC6_9PROT</name>
<dbReference type="GO" id="GO:0003824">
    <property type="term" value="F:catalytic activity"/>
    <property type="evidence" value="ECO:0007669"/>
    <property type="project" value="UniProtKB-ARBA"/>
</dbReference>
<evidence type="ECO:0008006" key="3">
    <source>
        <dbReference type="Google" id="ProtNLM"/>
    </source>
</evidence>
<dbReference type="CDD" id="cd06558">
    <property type="entry name" value="crotonase-like"/>
    <property type="match status" value="1"/>
</dbReference>
<dbReference type="PANTHER" id="PTHR11941">
    <property type="entry name" value="ENOYL-COA HYDRATASE-RELATED"/>
    <property type="match status" value="1"/>
</dbReference>
<comment type="caution">
    <text evidence="1">The sequence shown here is derived from an EMBL/GenBank/DDBJ whole genome shotgun (WGS) entry which is preliminary data.</text>
</comment>
<evidence type="ECO:0000313" key="1">
    <source>
        <dbReference type="EMBL" id="KCZ64651.1"/>
    </source>
</evidence>
<evidence type="ECO:0000313" key="2">
    <source>
        <dbReference type="Proteomes" id="UP000024547"/>
    </source>
</evidence>
<dbReference type="RefSeq" id="WP_051602475.1">
    <property type="nucleotide sequence ID" value="NZ_AWFH01000002.1"/>
</dbReference>
<dbReference type="Pfam" id="PF00378">
    <property type="entry name" value="ECH_1"/>
    <property type="match status" value="1"/>
</dbReference>
<sequence length="238" mass="25354">MSFEALGDLSGILKELAARSDVSIIILASANEKYFVSHADLDDLEQVASGKPVAGERSAWRTTPALIEAIPQPVIAAVNGQAWGGGTELALACSVRVAAPAATFGLPEISVGMVPGAGGAQRLSRLIGTGRALELILSGRKVSAEEAFRMGLVNAILPNRNFRQAVMDWAQQFARHDFDALVANKRAVTEGARLDFEAGLDLERSLVIPRTASPRSAELRTLLMKRYAAASPDDEIDF</sequence>